<name>A0A6A6BL90_9PEZI</name>
<accession>A0A6A6BL90</accession>
<feature type="region of interest" description="Disordered" evidence="1">
    <location>
        <begin position="444"/>
        <end position="469"/>
    </location>
</feature>
<feature type="region of interest" description="Disordered" evidence="1">
    <location>
        <begin position="108"/>
        <end position="141"/>
    </location>
</feature>
<dbReference type="PANTHER" id="PTHR40623">
    <property type="entry name" value="INTEGRAL MEMBRANE PROTEIN"/>
    <property type="match status" value="1"/>
</dbReference>
<keyword evidence="4" id="KW-1185">Reference proteome</keyword>
<evidence type="ECO:0000256" key="2">
    <source>
        <dbReference type="SAM" id="Phobius"/>
    </source>
</evidence>
<keyword evidence="2" id="KW-1133">Transmembrane helix</keyword>
<gene>
    <name evidence="3" type="ORF">K452DRAFT_316889</name>
</gene>
<evidence type="ECO:0000256" key="1">
    <source>
        <dbReference type="SAM" id="MobiDB-lite"/>
    </source>
</evidence>
<dbReference type="AlphaFoldDB" id="A0A6A6BL90"/>
<feature type="region of interest" description="Disordered" evidence="1">
    <location>
        <begin position="155"/>
        <end position="182"/>
    </location>
</feature>
<evidence type="ECO:0000313" key="3">
    <source>
        <dbReference type="EMBL" id="KAF2144153.1"/>
    </source>
</evidence>
<dbReference type="OrthoDB" id="5361354at2759"/>
<keyword evidence="2" id="KW-0812">Transmembrane</keyword>
<dbReference type="GeneID" id="54301506"/>
<proteinExistence type="predicted"/>
<dbReference type="RefSeq" id="XP_033399865.1">
    <property type="nucleotide sequence ID" value="XM_033544009.1"/>
</dbReference>
<protein>
    <submittedName>
        <fullName evidence="3">Uncharacterized protein</fullName>
    </submittedName>
</protein>
<evidence type="ECO:0000313" key="4">
    <source>
        <dbReference type="Proteomes" id="UP000799438"/>
    </source>
</evidence>
<dbReference type="Proteomes" id="UP000799438">
    <property type="component" value="Unassembled WGS sequence"/>
</dbReference>
<keyword evidence="2" id="KW-0472">Membrane</keyword>
<reference evidence="3" key="1">
    <citation type="journal article" date="2020" name="Stud. Mycol.">
        <title>101 Dothideomycetes genomes: a test case for predicting lifestyles and emergence of pathogens.</title>
        <authorList>
            <person name="Haridas S."/>
            <person name="Albert R."/>
            <person name="Binder M."/>
            <person name="Bloem J."/>
            <person name="Labutti K."/>
            <person name="Salamov A."/>
            <person name="Andreopoulos B."/>
            <person name="Baker S."/>
            <person name="Barry K."/>
            <person name="Bills G."/>
            <person name="Bluhm B."/>
            <person name="Cannon C."/>
            <person name="Castanera R."/>
            <person name="Culley D."/>
            <person name="Daum C."/>
            <person name="Ezra D."/>
            <person name="Gonzalez J."/>
            <person name="Henrissat B."/>
            <person name="Kuo A."/>
            <person name="Liang C."/>
            <person name="Lipzen A."/>
            <person name="Lutzoni F."/>
            <person name="Magnuson J."/>
            <person name="Mondo S."/>
            <person name="Nolan M."/>
            <person name="Ohm R."/>
            <person name="Pangilinan J."/>
            <person name="Park H.-J."/>
            <person name="Ramirez L."/>
            <person name="Alfaro M."/>
            <person name="Sun H."/>
            <person name="Tritt A."/>
            <person name="Yoshinaga Y."/>
            <person name="Zwiers L.-H."/>
            <person name="Turgeon B."/>
            <person name="Goodwin S."/>
            <person name="Spatafora J."/>
            <person name="Crous P."/>
            <person name="Grigoriev I."/>
        </authorList>
    </citation>
    <scope>NUCLEOTIDE SEQUENCE</scope>
    <source>
        <strain evidence="3">CBS 121167</strain>
    </source>
</reference>
<sequence length="469" mass="50748">MGWFGSLDLAWKLTTVFACLLVATLAAGFIKLAIDRRKMNQLLAKKAADLEQNNDQHGLSEKVKEEGDLFGIRALEAGFYGGIAQSRPGTPLVSAANTPKLISPATSVLDLSESQPSSSSNSIKNPSSSSRCLTPKMTLDPSDAERIGRVNHNTVNMSLTVPPSPKPSAQSGNEGASPAMSQATKTPVFAHKGTESPEILEPKAYVPYSPPRIPVMDAISHTSWRPAGINGEGINTTSVVVSKNYTPDATPINSEPSSPIMPFPAKLSEASILRRSKMQPCPTLPTERVFKDEGDSQPIDTVRSESYDMPAVDHNDYALKHQNYRHAQTCDISKTESLYSTDSQRISTVFRQSSVSSFSLSLDSSFDSFDSEISPAASPISRRLTFGDSLDGVPDFGNDPILSDFYDAYYRNSIGPVQNLEMAYVPDKLHVPRHSTIFEVPTPLASPLMSPDPQHDPSGSRFTGVGLAR</sequence>
<feature type="transmembrane region" description="Helical" evidence="2">
    <location>
        <begin position="13"/>
        <end position="34"/>
    </location>
</feature>
<feature type="compositionally biased region" description="Low complexity" evidence="1">
    <location>
        <begin position="112"/>
        <end position="130"/>
    </location>
</feature>
<dbReference type="EMBL" id="ML995480">
    <property type="protein sequence ID" value="KAF2144153.1"/>
    <property type="molecule type" value="Genomic_DNA"/>
</dbReference>
<dbReference type="PANTHER" id="PTHR40623:SF1">
    <property type="match status" value="1"/>
</dbReference>
<organism evidence="3 4">
    <name type="scientific">Aplosporella prunicola CBS 121167</name>
    <dbReference type="NCBI Taxonomy" id="1176127"/>
    <lineage>
        <taxon>Eukaryota</taxon>
        <taxon>Fungi</taxon>
        <taxon>Dikarya</taxon>
        <taxon>Ascomycota</taxon>
        <taxon>Pezizomycotina</taxon>
        <taxon>Dothideomycetes</taxon>
        <taxon>Dothideomycetes incertae sedis</taxon>
        <taxon>Botryosphaeriales</taxon>
        <taxon>Aplosporellaceae</taxon>
        <taxon>Aplosporella</taxon>
    </lineage>
</organism>